<keyword evidence="3" id="KW-1185">Reference proteome</keyword>
<sequence>MIGLSTWLCRATVAGVLAGALLGAPSLAPPARAAADPVGLSADGRSWSNDLPTPLFNPALRWVPGESRTSALWVRNRGATDAALAVTMRVGDAGGLLTPGAVSLAFRAQGGSWHDARPGERVSLGRLASGAVRRVEVRASLAWAAGNDTMRRRLDFDVVVRLDGAPAAGAAAAQPDTGDDGGGRLPDTGNPVQWWLVAAGALSVGIGTELTRRFRGVRA</sequence>
<accession>A0ABV3T489</accession>
<comment type="caution">
    <text evidence="2">The sequence shown here is derived from an EMBL/GenBank/DDBJ whole genome shotgun (WGS) entry which is preliminary data.</text>
</comment>
<organism evidence="2 3">
    <name type="scientific">Nocardioides eburneus</name>
    <dbReference type="NCBI Taxonomy" id="3231482"/>
    <lineage>
        <taxon>Bacteria</taxon>
        <taxon>Bacillati</taxon>
        <taxon>Actinomycetota</taxon>
        <taxon>Actinomycetes</taxon>
        <taxon>Propionibacteriales</taxon>
        <taxon>Nocardioidaceae</taxon>
        <taxon>Nocardioides</taxon>
    </lineage>
</organism>
<name>A0ABV3T489_9ACTN</name>
<evidence type="ECO:0000313" key="2">
    <source>
        <dbReference type="EMBL" id="MEX0428699.1"/>
    </source>
</evidence>
<dbReference type="RefSeq" id="WP_367994666.1">
    <property type="nucleotide sequence ID" value="NZ_JBFPJR010000024.1"/>
</dbReference>
<gene>
    <name evidence="2" type="ORF">AB3X52_13805</name>
</gene>
<keyword evidence="1" id="KW-0732">Signal</keyword>
<evidence type="ECO:0000313" key="3">
    <source>
        <dbReference type="Proteomes" id="UP001556631"/>
    </source>
</evidence>
<reference evidence="2 3" key="1">
    <citation type="submission" date="2024-07" db="EMBL/GenBank/DDBJ databases">
        <authorList>
            <person name="Lee S."/>
            <person name="Kang M."/>
        </authorList>
    </citation>
    <scope>NUCLEOTIDE SEQUENCE [LARGE SCALE GENOMIC DNA]</scope>
    <source>
        <strain evidence="2 3">DS6</strain>
    </source>
</reference>
<evidence type="ECO:0000256" key="1">
    <source>
        <dbReference type="SAM" id="SignalP"/>
    </source>
</evidence>
<feature type="signal peptide" evidence="1">
    <location>
        <begin position="1"/>
        <end position="33"/>
    </location>
</feature>
<dbReference type="EMBL" id="JBFPJR010000024">
    <property type="protein sequence ID" value="MEX0428699.1"/>
    <property type="molecule type" value="Genomic_DNA"/>
</dbReference>
<proteinExistence type="predicted"/>
<dbReference type="Proteomes" id="UP001556631">
    <property type="component" value="Unassembled WGS sequence"/>
</dbReference>
<feature type="chain" id="PRO_5045217877" description="LPXTG cell wall anchor domain-containing protein" evidence="1">
    <location>
        <begin position="34"/>
        <end position="219"/>
    </location>
</feature>
<protein>
    <recommendedName>
        <fullName evidence="4">LPXTG cell wall anchor domain-containing protein</fullName>
    </recommendedName>
</protein>
<evidence type="ECO:0008006" key="4">
    <source>
        <dbReference type="Google" id="ProtNLM"/>
    </source>
</evidence>